<reference evidence="2" key="1">
    <citation type="submission" date="2020-07" db="EMBL/GenBank/DDBJ databases">
        <title>Multicomponent nature underlies the extraordinary mechanical properties of spider dragline silk.</title>
        <authorList>
            <person name="Kono N."/>
            <person name="Nakamura H."/>
            <person name="Mori M."/>
            <person name="Yoshida Y."/>
            <person name="Ohtoshi R."/>
            <person name="Malay A.D."/>
            <person name="Moran D.A.P."/>
            <person name="Tomita M."/>
            <person name="Numata K."/>
            <person name="Arakawa K."/>
        </authorList>
    </citation>
    <scope>NUCLEOTIDE SEQUENCE</scope>
</reference>
<dbReference type="SUPFAM" id="SSF53098">
    <property type="entry name" value="Ribonuclease H-like"/>
    <property type="match status" value="1"/>
</dbReference>
<dbReference type="GO" id="GO:0003964">
    <property type="term" value="F:RNA-directed DNA polymerase activity"/>
    <property type="evidence" value="ECO:0007669"/>
    <property type="project" value="UniProtKB-KW"/>
</dbReference>
<keyword evidence="2" id="KW-0695">RNA-directed DNA polymerase</keyword>
<dbReference type="InterPro" id="IPR002156">
    <property type="entry name" value="RNaseH_domain"/>
</dbReference>
<dbReference type="PROSITE" id="PS50879">
    <property type="entry name" value="RNASE_H_1"/>
    <property type="match status" value="1"/>
</dbReference>
<dbReference type="CDD" id="cd09276">
    <property type="entry name" value="Rnase_HI_RT_non_LTR"/>
    <property type="match status" value="1"/>
</dbReference>
<dbReference type="GO" id="GO:0004523">
    <property type="term" value="F:RNA-DNA hybrid ribonuclease activity"/>
    <property type="evidence" value="ECO:0007669"/>
    <property type="project" value="InterPro"/>
</dbReference>
<dbReference type="InterPro" id="IPR036397">
    <property type="entry name" value="RNaseH_sf"/>
</dbReference>
<proteinExistence type="predicted"/>
<organism evidence="2 3">
    <name type="scientific">Trichonephila clavata</name>
    <name type="common">Joro spider</name>
    <name type="synonym">Nephila clavata</name>
    <dbReference type="NCBI Taxonomy" id="2740835"/>
    <lineage>
        <taxon>Eukaryota</taxon>
        <taxon>Metazoa</taxon>
        <taxon>Ecdysozoa</taxon>
        <taxon>Arthropoda</taxon>
        <taxon>Chelicerata</taxon>
        <taxon>Arachnida</taxon>
        <taxon>Araneae</taxon>
        <taxon>Araneomorphae</taxon>
        <taxon>Entelegynae</taxon>
        <taxon>Araneoidea</taxon>
        <taxon>Nephilidae</taxon>
        <taxon>Trichonephila</taxon>
    </lineage>
</organism>
<sequence>MTVDTSKTVFQVFTLSTKPEAIQLFYGDFQLQRTQEATYLGIVLDSRLSWNKQARRVQTVGKTRNGLLKRLSGVKWGTTQNLLCTTYKSYIRPAIEYGSELLVSASEAVQNKIETVQNNALRIITGGAFPTPFLAMQLQANIEPPTFRRKMGALKLIERLKRHGDFWRNYNPAERRLKSHPTFLHVTKELTTDFDIPSSNRQSLLETGEFIKHLSPACYNLDLVLPVNKRSCINTELRMAALTTIGKRFPETHWLHVYTDGSAAGANHNATNYDGEVAAVHMALTEVGKREDRNIAIFIDSQAAILAVSSVLPSRNGLVLDCQRMINSLIKNGHIVTLQGVPSHCGVKGGQSVNGMKRTHLRTILRVVHLT</sequence>
<dbReference type="InterPro" id="IPR012337">
    <property type="entry name" value="RNaseH-like_sf"/>
</dbReference>
<feature type="domain" description="RNase H type-1" evidence="1">
    <location>
        <begin position="251"/>
        <end position="362"/>
    </location>
</feature>
<dbReference type="Proteomes" id="UP000887116">
    <property type="component" value="Unassembled WGS sequence"/>
</dbReference>
<evidence type="ECO:0000259" key="1">
    <source>
        <dbReference type="PROSITE" id="PS50879"/>
    </source>
</evidence>
<dbReference type="Gene3D" id="3.30.420.10">
    <property type="entry name" value="Ribonuclease H-like superfamily/Ribonuclease H"/>
    <property type="match status" value="1"/>
</dbReference>
<dbReference type="GO" id="GO:0003676">
    <property type="term" value="F:nucleic acid binding"/>
    <property type="evidence" value="ECO:0007669"/>
    <property type="project" value="InterPro"/>
</dbReference>
<protein>
    <submittedName>
        <fullName evidence="2">Putative RNA-directed DNA polymerase from transposon BS</fullName>
    </submittedName>
</protein>
<gene>
    <name evidence="2" type="primary">RTase_69</name>
    <name evidence="2" type="ORF">TNCT_444781</name>
</gene>
<dbReference type="AlphaFoldDB" id="A0A8X6H2T4"/>
<keyword evidence="2" id="KW-0808">Transferase</keyword>
<evidence type="ECO:0000313" key="2">
    <source>
        <dbReference type="EMBL" id="GFQ78669.1"/>
    </source>
</evidence>
<accession>A0A8X6H2T4</accession>
<comment type="caution">
    <text evidence="2">The sequence shown here is derived from an EMBL/GenBank/DDBJ whole genome shotgun (WGS) entry which is preliminary data.</text>
</comment>
<name>A0A8X6H2T4_TRICU</name>
<dbReference type="EMBL" id="BMAO01012046">
    <property type="protein sequence ID" value="GFQ78669.1"/>
    <property type="molecule type" value="Genomic_DNA"/>
</dbReference>
<dbReference type="OrthoDB" id="8058536at2759"/>
<keyword evidence="3" id="KW-1185">Reference proteome</keyword>
<keyword evidence="2" id="KW-0548">Nucleotidyltransferase</keyword>
<evidence type="ECO:0000313" key="3">
    <source>
        <dbReference type="Proteomes" id="UP000887116"/>
    </source>
</evidence>